<gene>
    <name evidence="5" type="ORF">AR686_08570</name>
</gene>
<dbReference type="PRINTS" id="PR00032">
    <property type="entry name" value="HTHARAC"/>
</dbReference>
<dbReference type="Proteomes" id="UP000054388">
    <property type="component" value="Unassembled WGS sequence"/>
</dbReference>
<organism evidence="5 6">
    <name type="scientific">Chryseobacterium aquaticum subsp. greenlandense</name>
    <dbReference type="NCBI Taxonomy" id="345663"/>
    <lineage>
        <taxon>Bacteria</taxon>
        <taxon>Pseudomonadati</taxon>
        <taxon>Bacteroidota</taxon>
        <taxon>Flavobacteriia</taxon>
        <taxon>Flavobacteriales</taxon>
        <taxon>Weeksellaceae</taxon>
        <taxon>Chryseobacterium group</taxon>
        <taxon>Chryseobacterium</taxon>
    </lineage>
</organism>
<dbReference type="SUPFAM" id="SSF46689">
    <property type="entry name" value="Homeodomain-like"/>
    <property type="match status" value="1"/>
</dbReference>
<dbReference type="InterPro" id="IPR037923">
    <property type="entry name" value="HTH-like"/>
</dbReference>
<dbReference type="RefSeq" id="WP_059136544.1">
    <property type="nucleotide sequence ID" value="NZ_LMAI01000004.1"/>
</dbReference>
<dbReference type="SMART" id="SM00342">
    <property type="entry name" value="HTH_ARAC"/>
    <property type="match status" value="1"/>
</dbReference>
<reference evidence="5 6" key="1">
    <citation type="submission" date="2015-10" db="EMBL/GenBank/DDBJ databases">
        <title>Genome sequence of Chryseobacterium greenlandense.</title>
        <authorList>
            <person name="Newman J."/>
            <person name="Fischer K."/>
            <person name="Miller J."/>
        </authorList>
    </citation>
    <scope>NUCLEOTIDE SEQUENCE [LARGE SCALE GENOMIC DNA]</scope>
    <source>
        <strain evidence="5 6">UMB34</strain>
    </source>
</reference>
<dbReference type="InterPro" id="IPR018062">
    <property type="entry name" value="HTH_AraC-typ_CS"/>
</dbReference>
<keyword evidence="1" id="KW-0805">Transcription regulation</keyword>
<evidence type="ECO:0000256" key="3">
    <source>
        <dbReference type="ARBA" id="ARBA00023163"/>
    </source>
</evidence>
<dbReference type="GO" id="GO:0043565">
    <property type="term" value="F:sequence-specific DNA binding"/>
    <property type="evidence" value="ECO:0007669"/>
    <property type="project" value="InterPro"/>
</dbReference>
<feature type="domain" description="HTH araC/xylS-type" evidence="4">
    <location>
        <begin position="168"/>
        <end position="266"/>
    </location>
</feature>
<sequence length="269" mass="31376">MKQSQKGEFYGQTNTTINIEGITLTDTVYTHDKVDWHYHKNAYFTFILQGNVIEGNKKEIYNCSAGDLLFHNWQEPHYNIKPEGFTRGFHIEIEEEWFSELDFTTTDLQGSIKIADPDLKFLLYKIFRETKENESSTLLSVQTLLLETLSKMINHQKNDSQKKPNWVSELNNILNDQFSDSLSLDYLSKQLHIHPVHLSRDFSKYFNSGLGEYIRKIKIQKSLELISQKKLDLTAIAFECGFSDQSHFTRCFKEINGITPSQYRKILLG</sequence>
<dbReference type="PANTHER" id="PTHR43280">
    <property type="entry name" value="ARAC-FAMILY TRANSCRIPTIONAL REGULATOR"/>
    <property type="match status" value="1"/>
</dbReference>
<evidence type="ECO:0000256" key="1">
    <source>
        <dbReference type="ARBA" id="ARBA00023015"/>
    </source>
</evidence>
<dbReference type="SUPFAM" id="SSF51215">
    <property type="entry name" value="Regulatory protein AraC"/>
    <property type="match status" value="1"/>
</dbReference>
<dbReference type="EMBL" id="LMAI01000004">
    <property type="protein sequence ID" value="KUJ56600.1"/>
    <property type="molecule type" value="Genomic_DNA"/>
</dbReference>
<dbReference type="InterPro" id="IPR018060">
    <property type="entry name" value="HTH_AraC"/>
</dbReference>
<proteinExistence type="predicted"/>
<evidence type="ECO:0000313" key="6">
    <source>
        <dbReference type="Proteomes" id="UP000054388"/>
    </source>
</evidence>
<dbReference type="Gene3D" id="1.10.10.60">
    <property type="entry name" value="Homeodomain-like"/>
    <property type="match status" value="2"/>
</dbReference>
<accession>A0A101CI19</accession>
<dbReference type="PROSITE" id="PS00041">
    <property type="entry name" value="HTH_ARAC_FAMILY_1"/>
    <property type="match status" value="1"/>
</dbReference>
<protein>
    <submittedName>
        <fullName evidence="5">AraC family transcriptional regulator</fullName>
    </submittedName>
</protein>
<dbReference type="Pfam" id="PF12833">
    <property type="entry name" value="HTH_18"/>
    <property type="match status" value="1"/>
</dbReference>
<keyword evidence="3" id="KW-0804">Transcription</keyword>
<comment type="caution">
    <text evidence="5">The sequence shown here is derived from an EMBL/GenBank/DDBJ whole genome shotgun (WGS) entry which is preliminary data.</text>
</comment>
<dbReference type="InterPro" id="IPR009057">
    <property type="entry name" value="Homeodomain-like_sf"/>
</dbReference>
<dbReference type="PANTHER" id="PTHR43280:SF34">
    <property type="entry name" value="ARAC-FAMILY TRANSCRIPTIONAL REGULATOR"/>
    <property type="match status" value="1"/>
</dbReference>
<evidence type="ECO:0000256" key="2">
    <source>
        <dbReference type="ARBA" id="ARBA00023125"/>
    </source>
</evidence>
<evidence type="ECO:0000259" key="4">
    <source>
        <dbReference type="PROSITE" id="PS01124"/>
    </source>
</evidence>
<dbReference type="InterPro" id="IPR020449">
    <property type="entry name" value="Tscrpt_reg_AraC-type_HTH"/>
</dbReference>
<dbReference type="AlphaFoldDB" id="A0A101CI19"/>
<dbReference type="PROSITE" id="PS01124">
    <property type="entry name" value="HTH_ARAC_FAMILY_2"/>
    <property type="match status" value="1"/>
</dbReference>
<name>A0A101CI19_9FLAO</name>
<dbReference type="InterPro" id="IPR003313">
    <property type="entry name" value="AraC-bd"/>
</dbReference>
<evidence type="ECO:0000313" key="5">
    <source>
        <dbReference type="EMBL" id="KUJ56600.1"/>
    </source>
</evidence>
<dbReference type="GO" id="GO:0003700">
    <property type="term" value="F:DNA-binding transcription factor activity"/>
    <property type="evidence" value="ECO:0007669"/>
    <property type="project" value="InterPro"/>
</dbReference>
<dbReference type="Pfam" id="PF02311">
    <property type="entry name" value="AraC_binding"/>
    <property type="match status" value="1"/>
</dbReference>
<keyword evidence="2" id="KW-0238">DNA-binding</keyword>